<sequence>MKAVNDPCDEHLVLDGSLTLAIELFDVQMLLDPFKEQLDGLA</sequence>
<dbReference type="Proteomes" id="UP001242313">
    <property type="component" value="Unassembled WGS sequence"/>
</dbReference>
<proteinExistence type="predicted"/>
<evidence type="ECO:0000313" key="1">
    <source>
        <dbReference type="EMBL" id="MDQ0415709.1"/>
    </source>
</evidence>
<organism evidence="1 2">
    <name type="scientific">Mesobacillus stamsii</name>
    <dbReference type="NCBI Taxonomy" id="225347"/>
    <lineage>
        <taxon>Bacteria</taxon>
        <taxon>Bacillati</taxon>
        <taxon>Bacillota</taxon>
        <taxon>Bacilli</taxon>
        <taxon>Bacillales</taxon>
        <taxon>Bacillaceae</taxon>
        <taxon>Mesobacillus</taxon>
    </lineage>
</organism>
<accession>A0ABU0G0N0</accession>
<keyword evidence="2" id="KW-1185">Reference proteome</keyword>
<dbReference type="EMBL" id="JAUSUN010000045">
    <property type="protein sequence ID" value="MDQ0415709.1"/>
    <property type="molecule type" value="Genomic_DNA"/>
</dbReference>
<gene>
    <name evidence="1" type="ORF">J2S25_003936</name>
</gene>
<name>A0ABU0G0N0_9BACI</name>
<reference evidence="1 2" key="1">
    <citation type="submission" date="2023-07" db="EMBL/GenBank/DDBJ databases">
        <title>Genomic Encyclopedia of Type Strains, Phase IV (KMG-IV): sequencing the most valuable type-strain genomes for metagenomic binning, comparative biology and taxonomic classification.</title>
        <authorList>
            <person name="Goeker M."/>
        </authorList>
    </citation>
    <scope>NUCLEOTIDE SEQUENCE [LARGE SCALE GENOMIC DNA]</scope>
    <source>
        <strain evidence="1 2">DSM 19598</strain>
    </source>
</reference>
<evidence type="ECO:0000313" key="2">
    <source>
        <dbReference type="Proteomes" id="UP001242313"/>
    </source>
</evidence>
<protein>
    <submittedName>
        <fullName evidence="1">Uncharacterized protein</fullName>
    </submittedName>
</protein>
<comment type="caution">
    <text evidence="1">The sequence shown here is derived from an EMBL/GenBank/DDBJ whole genome shotgun (WGS) entry which is preliminary data.</text>
</comment>